<name>A0A0G3WGV8_9CLOT</name>
<dbReference type="InterPro" id="IPR011009">
    <property type="entry name" value="Kinase-like_dom_sf"/>
</dbReference>
<protein>
    <submittedName>
        <fullName evidence="5">Serine/threonine protein kinase</fullName>
    </submittedName>
</protein>
<evidence type="ECO:0000256" key="3">
    <source>
        <dbReference type="SAM" id="Phobius"/>
    </source>
</evidence>
<accession>A0A0G3WGV8</accession>
<dbReference type="STRING" id="84022.CACET_c36820"/>
<dbReference type="GO" id="GO:0005524">
    <property type="term" value="F:ATP binding"/>
    <property type="evidence" value="ECO:0007669"/>
    <property type="project" value="UniProtKB-KW"/>
</dbReference>
<keyword evidence="1" id="KW-0547">Nucleotide-binding</keyword>
<keyword evidence="5" id="KW-0723">Serine/threonine-protein kinase</keyword>
<feature type="domain" description="Protein kinase" evidence="4">
    <location>
        <begin position="1"/>
        <end position="256"/>
    </location>
</feature>
<dbReference type="AlphaFoldDB" id="A0A0G3WGV8"/>
<evidence type="ECO:0000256" key="2">
    <source>
        <dbReference type="ARBA" id="ARBA00022840"/>
    </source>
</evidence>
<dbReference type="GO" id="GO:0004674">
    <property type="term" value="F:protein serine/threonine kinase activity"/>
    <property type="evidence" value="ECO:0007669"/>
    <property type="project" value="UniProtKB-KW"/>
</dbReference>
<evidence type="ECO:0000256" key="1">
    <source>
        <dbReference type="ARBA" id="ARBA00022741"/>
    </source>
</evidence>
<keyword evidence="3" id="KW-0472">Membrane</keyword>
<keyword evidence="5" id="KW-0808">Transferase</keyword>
<evidence type="ECO:0000259" key="4">
    <source>
        <dbReference type="PROSITE" id="PS50011"/>
    </source>
</evidence>
<dbReference type="PROSITE" id="PS50011">
    <property type="entry name" value="PROTEIN_KINASE_DOM"/>
    <property type="match status" value="1"/>
</dbReference>
<dbReference type="Pfam" id="PF00069">
    <property type="entry name" value="Pkinase"/>
    <property type="match status" value="1"/>
</dbReference>
<dbReference type="SUPFAM" id="SSF56112">
    <property type="entry name" value="Protein kinase-like (PK-like)"/>
    <property type="match status" value="1"/>
</dbReference>
<dbReference type="OrthoDB" id="583109at2"/>
<proteinExistence type="predicted"/>
<dbReference type="EMBL" id="CP009687">
    <property type="protein sequence ID" value="AKL97110.1"/>
    <property type="molecule type" value="Genomic_DNA"/>
</dbReference>
<organism evidence="5 6">
    <name type="scientific">Clostridium aceticum</name>
    <dbReference type="NCBI Taxonomy" id="84022"/>
    <lineage>
        <taxon>Bacteria</taxon>
        <taxon>Bacillati</taxon>
        <taxon>Bacillota</taxon>
        <taxon>Clostridia</taxon>
        <taxon>Eubacteriales</taxon>
        <taxon>Clostridiaceae</taxon>
        <taxon>Clostridium</taxon>
    </lineage>
</organism>
<keyword evidence="6" id="KW-1185">Reference proteome</keyword>
<gene>
    <name evidence="5" type="ORF">CACET_c36820</name>
</gene>
<evidence type="ECO:0000313" key="6">
    <source>
        <dbReference type="Proteomes" id="UP000035704"/>
    </source>
</evidence>
<dbReference type="PANTHER" id="PTHR24056">
    <property type="entry name" value="CELL DIVISION PROTEIN KINASE"/>
    <property type="match status" value="1"/>
</dbReference>
<keyword evidence="5" id="KW-0418">Kinase</keyword>
<dbReference type="RefSeq" id="WP_048407554.1">
    <property type="nucleotide sequence ID" value="NZ_CP009687.1"/>
</dbReference>
<dbReference type="Proteomes" id="UP000035704">
    <property type="component" value="Chromosome"/>
</dbReference>
<dbReference type="KEGG" id="cace:CACET_c36820"/>
<dbReference type="InterPro" id="IPR000719">
    <property type="entry name" value="Prot_kinase_dom"/>
</dbReference>
<keyword evidence="3" id="KW-0812">Transmembrane</keyword>
<reference evidence="5 6" key="1">
    <citation type="submission" date="2014-10" db="EMBL/GenBank/DDBJ databases">
        <title>Genome sequence of Clostridium aceticum DSM 1496.</title>
        <authorList>
            <person name="Poehlein A."/>
            <person name="Schiel-Bengelsdorf B."/>
            <person name="Gottschalk G."/>
            <person name="Duerre P."/>
            <person name="Daniel R."/>
        </authorList>
    </citation>
    <scope>NUCLEOTIDE SEQUENCE [LARGE SCALE GENOMIC DNA]</scope>
    <source>
        <strain evidence="5 6">DSM 1496</strain>
    </source>
</reference>
<dbReference type="InterPro" id="IPR050108">
    <property type="entry name" value="CDK"/>
</dbReference>
<sequence length="274" mass="32222">MGEGGVAAVYLVENIEDKKNYALKISKDNFSINREYALLKKFHKVDMIVNAHDIDDWQIEGEVYYYIILEYIEGKNLKEYCEKNKLDKNIIISIILIILRGIHSFHSEEYIVGDLKLENIMLDKNKKQLKFIDLGGVVKIGENIKEFTPVYDRASWRCGDRKAEDSYDIFTVMMLFANLLLKENIHPAKQNIDDVIKSFKKLSLGKTLEGYIEEGFLYSKKPLSYFIEKLEKIYVAERENQRKKMLLLKDRKINFLLGFSMFFFMITIIFIFLT</sequence>
<dbReference type="PATRIC" id="fig|84022.6.peg.3760"/>
<keyword evidence="3" id="KW-1133">Transmembrane helix</keyword>
<dbReference type="Gene3D" id="1.10.510.10">
    <property type="entry name" value="Transferase(Phosphotransferase) domain 1"/>
    <property type="match status" value="1"/>
</dbReference>
<evidence type="ECO:0000313" key="5">
    <source>
        <dbReference type="EMBL" id="AKL97110.1"/>
    </source>
</evidence>
<feature type="transmembrane region" description="Helical" evidence="3">
    <location>
        <begin position="253"/>
        <end position="273"/>
    </location>
</feature>
<keyword evidence="2" id="KW-0067">ATP-binding</keyword>
<dbReference type="SMART" id="SM00220">
    <property type="entry name" value="S_TKc"/>
    <property type="match status" value="1"/>
</dbReference>